<reference evidence="5" key="1">
    <citation type="submission" date="2018-11" db="EMBL/GenBank/DDBJ databases">
        <title>Complete genome sequence of Paenibacillus sp. ML311-T8.</title>
        <authorList>
            <person name="Nam Y.-D."/>
            <person name="Kang J."/>
            <person name="Chung W.-H."/>
            <person name="Park Y.S."/>
        </authorList>
    </citation>
    <scope>NUCLEOTIDE SEQUENCE [LARGE SCALE GENOMIC DNA]</scope>
    <source>
        <strain evidence="5">ML311-T8</strain>
    </source>
</reference>
<keyword evidence="1" id="KW-0064">Aspartyl protease</keyword>
<dbReference type="InterPro" id="IPR005081">
    <property type="entry name" value="SpoIIGA"/>
</dbReference>
<keyword evidence="1" id="KW-0749">Sporulation</keyword>
<dbReference type="RefSeq" id="WP_155700820.1">
    <property type="nucleotide sequence ID" value="NZ_CP034235.1"/>
</dbReference>
<gene>
    <name evidence="4" type="primary">spoIIGA</name>
    <name evidence="4" type="ORF">EHS13_13295</name>
</gene>
<keyword evidence="3" id="KW-1133">Transmembrane helix</keyword>
<dbReference type="Pfam" id="PF03419">
    <property type="entry name" value="Peptidase_U4"/>
    <property type="match status" value="1"/>
</dbReference>
<dbReference type="PIRSF" id="PIRSF018571">
    <property type="entry name" value="SpoIIGA"/>
    <property type="match status" value="1"/>
</dbReference>
<feature type="transmembrane region" description="Helical" evidence="3">
    <location>
        <begin position="129"/>
        <end position="150"/>
    </location>
</feature>
<accession>A0A6B8RJ71</accession>
<evidence type="ECO:0000313" key="4">
    <source>
        <dbReference type="EMBL" id="QGQ95784.1"/>
    </source>
</evidence>
<keyword evidence="3" id="KW-0812">Transmembrane</keyword>
<keyword evidence="1" id="KW-0645">Protease</keyword>
<keyword evidence="1" id="KW-1003">Cell membrane</keyword>
<dbReference type="GO" id="GO:0005886">
    <property type="term" value="C:plasma membrane"/>
    <property type="evidence" value="ECO:0007669"/>
    <property type="project" value="UniProtKB-SubCell"/>
</dbReference>
<dbReference type="NCBIfam" id="TIGR02854">
    <property type="entry name" value="spore_II_GA"/>
    <property type="match status" value="1"/>
</dbReference>
<comment type="subcellular location">
    <subcellularLocation>
        <location evidence="1">Cell membrane</location>
    </subcellularLocation>
</comment>
<comment type="similarity">
    <text evidence="1">Belongs to the peptidase U4 family.</text>
</comment>
<feature type="transmembrane region" description="Helical" evidence="3">
    <location>
        <begin position="33"/>
        <end position="52"/>
    </location>
</feature>
<dbReference type="KEGG" id="ppsc:EHS13_13295"/>
<organism evidence="4 5">
    <name type="scientific">Paenibacillus psychroresistens</name>
    <dbReference type="NCBI Taxonomy" id="1778678"/>
    <lineage>
        <taxon>Bacteria</taxon>
        <taxon>Bacillati</taxon>
        <taxon>Bacillota</taxon>
        <taxon>Bacilli</taxon>
        <taxon>Bacillales</taxon>
        <taxon>Paenibacillaceae</taxon>
        <taxon>Paenibacillus</taxon>
    </lineage>
</organism>
<feature type="transmembrane region" description="Helical" evidence="3">
    <location>
        <begin position="90"/>
        <end position="109"/>
    </location>
</feature>
<dbReference type="EMBL" id="CP034235">
    <property type="protein sequence ID" value="QGQ95784.1"/>
    <property type="molecule type" value="Genomic_DNA"/>
</dbReference>
<evidence type="ECO:0000256" key="3">
    <source>
        <dbReference type="SAM" id="Phobius"/>
    </source>
</evidence>
<sequence length="307" mass="35077">MIVYVDLIFFMNFVIDGVLLLATGWTRKIKMKGWRIAAGAGIGALYVIMMLFPETSILFTFIFKFIFSVFMILVSFGFGQIQRFFRTLGVFYLVNFVAAGGILGIHYLLLSSGDVMNGIWYTHTGGLSFHVKLSMGFVLIALLLVVWFYLRVTRTSQRQMEVSQWITDLRIQLDEVEFTCKGLIDTGNRLYDPLTNMPVMVVEVGLLHDYLPEVWIKRIQNAEVEQIFMELDKVDFKGQERIRLVPFRGINKGGQFMLAIKPDQVMVRNNEQWITTNKVLVGMDGGKLSSDGAYQAILHPKLIEIET</sequence>
<keyword evidence="1 3" id="KW-0472">Membrane</keyword>
<dbReference type="GO" id="GO:0006508">
    <property type="term" value="P:proteolysis"/>
    <property type="evidence" value="ECO:0007669"/>
    <property type="project" value="UniProtKB-KW"/>
</dbReference>
<dbReference type="EC" id="3.4.23.-" evidence="1"/>
<dbReference type="GO" id="GO:0030436">
    <property type="term" value="P:asexual sporulation"/>
    <property type="evidence" value="ECO:0007669"/>
    <property type="project" value="InterPro"/>
</dbReference>
<comment type="subunit">
    <text evidence="1">Self-associates. Interacts with SigE. Interacts with SpoIIR.</text>
</comment>
<evidence type="ECO:0000313" key="5">
    <source>
        <dbReference type="Proteomes" id="UP000426246"/>
    </source>
</evidence>
<protein>
    <recommendedName>
        <fullName evidence="1">Sporulation sigma-E factor-processing peptidase</fullName>
        <ecNumber evidence="1">3.4.23.-</ecNumber>
    </recommendedName>
    <alternativeName>
        <fullName evidence="1">Membrane-associated aspartic protease</fullName>
    </alternativeName>
    <alternativeName>
        <fullName evidence="1">Stage II sporulation protein GA</fullName>
    </alternativeName>
</protein>
<dbReference type="OrthoDB" id="2690199at2"/>
<feature type="transmembrane region" description="Helical" evidence="3">
    <location>
        <begin position="58"/>
        <end position="78"/>
    </location>
</feature>
<evidence type="ECO:0000256" key="2">
    <source>
        <dbReference type="PIRSR" id="PIRSR018571-1"/>
    </source>
</evidence>
<dbReference type="AlphaFoldDB" id="A0A6B8RJ71"/>
<dbReference type="GO" id="GO:0030435">
    <property type="term" value="P:sporulation resulting in formation of a cellular spore"/>
    <property type="evidence" value="ECO:0007669"/>
    <property type="project" value="UniProtKB-KW"/>
</dbReference>
<evidence type="ECO:0000256" key="1">
    <source>
        <dbReference type="PIRNR" id="PIRNR018571"/>
    </source>
</evidence>
<feature type="transmembrane region" description="Helical" evidence="3">
    <location>
        <begin position="6"/>
        <end position="26"/>
    </location>
</feature>
<dbReference type="Proteomes" id="UP000426246">
    <property type="component" value="Chromosome"/>
</dbReference>
<comment type="function">
    <text evidence="1">Probable aspartic protease that is responsible for the proteolytic cleavage of the RNA polymerase sigma E factor (SigE/spoIIGB) to yield the active peptide in the mother cell during sporulation. Responds to a signal from the forespore that is triggered by the extracellular signal protein SpoIIR.</text>
</comment>
<keyword evidence="1" id="KW-0378">Hydrolase</keyword>
<proteinExistence type="inferred from homology"/>
<feature type="active site" evidence="2">
    <location>
        <position position="185"/>
    </location>
</feature>
<dbReference type="GO" id="GO:0004190">
    <property type="term" value="F:aspartic-type endopeptidase activity"/>
    <property type="evidence" value="ECO:0007669"/>
    <property type="project" value="UniProtKB-KW"/>
</dbReference>
<keyword evidence="5" id="KW-1185">Reference proteome</keyword>
<name>A0A6B8RJ71_9BACL</name>